<accession>A0A562ZXM9</accession>
<name>A0A562ZXM9_9BURK</name>
<dbReference type="OrthoDB" id="8913644at2"/>
<evidence type="ECO:0000256" key="2">
    <source>
        <dbReference type="SAM" id="SignalP"/>
    </source>
</evidence>
<feature type="chain" id="PRO_5021783319" evidence="2">
    <location>
        <begin position="20"/>
        <end position="152"/>
    </location>
</feature>
<evidence type="ECO:0000256" key="1">
    <source>
        <dbReference type="SAM" id="MobiDB-lite"/>
    </source>
</evidence>
<keyword evidence="2" id="KW-0732">Signal</keyword>
<protein>
    <submittedName>
        <fullName evidence="4">DUF4124 domain-containing protein</fullName>
    </submittedName>
</protein>
<comment type="caution">
    <text evidence="4">The sequence shown here is derived from an EMBL/GenBank/DDBJ whole genome shotgun (WGS) entry which is preliminary data.</text>
</comment>
<dbReference type="AlphaFoldDB" id="A0A562ZXM9"/>
<dbReference type="RefSeq" id="WP_145890889.1">
    <property type="nucleotide sequence ID" value="NZ_VOBQ01000002.1"/>
</dbReference>
<gene>
    <name evidence="4" type="ORF">FN976_02445</name>
</gene>
<feature type="region of interest" description="Disordered" evidence="1">
    <location>
        <begin position="72"/>
        <end position="102"/>
    </location>
</feature>
<dbReference type="Proteomes" id="UP000318199">
    <property type="component" value="Unassembled WGS sequence"/>
</dbReference>
<reference evidence="4 5" key="1">
    <citation type="submission" date="2019-07" db="EMBL/GenBank/DDBJ databases">
        <title>Caenimonas sedimenti sp. nov., isolated from activated sludge.</title>
        <authorList>
            <person name="Xu J."/>
        </authorList>
    </citation>
    <scope>NUCLEOTIDE SEQUENCE [LARGE SCALE GENOMIC DNA]</scope>
    <source>
        <strain evidence="4 5">HX-9-20</strain>
    </source>
</reference>
<sequence>MRRHLLAAALALTPLWAAAQTYKCRQPDGKVAFQDQPCQGAATGSQYVARPTPPSTDPAEIEKKKAAAANARAKAETNQNQQAADELKLKNQQAEAHNRAVRCDSARKNLGALKSERPVYRLDNKGERQYVDDDKRAAELAAAQRGIAENCN</sequence>
<proteinExistence type="predicted"/>
<dbReference type="Pfam" id="PF13511">
    <property type="entry name" value="DUF4124"/>
    <property type="match status" value="1"/>
</dbReference>
<dbReference type="EMBL" id="VOBQ01000002">
    <property type="protein sequence ID" value="TWO73117.1"/>
    <property type="molecule type" value="Genomic_DNA"/>
</dbReference>
<organism evidence="4 5">
    <name type="scientific">Caenimonas sedimenti</name>
    <dbReference type="NCBI Taxonomy" id="2596921"/>
    <lineage>
        <taxon>Bacteria</taxon>
        <taxon>Pseudomonadati</taxon>
        <taxon>Pseudomonadota</taxon>
        <taxon>Betaproteobacteria</taxon>
        <taxon>Burkholderiales</taxon>
        <taxon>Comamonadaceae</taxon>
        <taxon>Caenimonas</taxon>
    </lineage>
</organism>
<feature type="signal peptide" evidence="2">
    <location>
        <begin position="1"/>
        <end position="19"/>
    </location>
</feature>
<keyword evidence="5" id="KW-1185">Reference proteome</keyword>
<evidence type="ECO:0000313" key="5">
    <source>
        <dbReference type="Proteomes" id="UP000318199"/>
    </source>
</evidence>
<feature type="domain" description="DUF4124" evidence="3">
    <location>
        <begin position="8"/>
        <end position="60"/>
    </location>
</feature>
<evidence type="ECO:0000259" key="3">
    <source>
        <dbReference type="Pfam" id="PF13511"/>
    </source>
</evidence>
<dbReference type="InterPro" id="IPR025392">
    <property type="entry name" value="DUF4124"/>
</dbReference>
<evidence type="ECO:0000313" key="4">
    <source>
        <dbReference type="EMBL" id="TWO73117.1"/>
    </source>
</evidence>